<dbReference type="Proteomes" id="UP001185092">
    <property type="component" value="Unassembled WGS sequence"/>
</dbReference>
<dbReference type="AlphaFoldDB" id="A0AAE3XKV5"/>
<protein>
    <submittedName>
        <fullName evidence="1">Uncharacterized protein</fullName>
    </submittedName>
</protein>
<sequence length="125" mass="14393">MILEPVWTVAANIVNERKFGHEGSETRNGTKHFSPGTKVYIIDWYAGTCEDIIVVGLSRKPKRFIKVVIRAGWVENLRPKLCYDPKALRKIYAHFDAKNDSISRLNKEFVDEMLSGVPKWKKCNI</sequence>
<proteinExistence type="predicted"/>
<reference evidence="1" key="1">
    <citation type="submission" date="2023-07" db="EMBL/GenBank/DDBJ databases">
        <title>Genomic Encyclopedia of Type Strains, Phase IV (KMG-IV): sequencing the most valuable type-strain genomes for metagenomic binning, comparative biology and taxonomic classification.</title>
        <authorList>
            <person name="Goeker M."/>
        </authorList>
    </citation>
    <scope>NUCLEOTIDE SEQUENCE</scope>
    <source>
        <strain evidence="1">DSM 26174</strain>
    </source>
</reference>
<dbReference type="RefSeq" id="WP_309937985.1">
    <property type="nucleotide sequence ID" value="NZ_AP025305.1"/>
</dbReference>
<keyword evidence="2" id="KW-1185">Reference proteome</keyword>
<comment type="caution">
    <text evidence="1">The sequence shown here is derived from an EMBL/GenBank/DDBJ whole genome shotgun (WGS) entry which is preliminary data.</text>
</comment>
<gene>
    <name evidence="1" type="ORF">HNQ88_001510</name>
</gene>
<evidence type="ECO:0000313" key="2">
    <source>
        <dbReference type="Proteomes" id="UP001185092"/>
    </source>
</evidence>
<evidence type="ECO:0000313" key="1">
    <source>
        <dbReference type="EMBL" id="MDR6238473.1"/>
    </source>
</evidence>
<accession>A0AAE3XKV5</accession>
<organism evidence="1 2">
    <name type="scientific">Aureibacter tunicatorum</name>
    <dbReference type="NCBI Taxonomy" id="866807"/>
    <lineage>
        <taxon>Bacteria</taxon>
        <taxon>Pseudomonadati</taxon>
        <taxon>Bacteroidota</taxon>
        <taxon>Cytophagia</taxon>
        <taxon>Cytophagales</taxon>
        <taxon>Persicobacteraceae</taxon>
        <taxon>Aureibacter</taxon>
    </lineage>
</organism>
<dbReference type="EMBL" id="JAVDQD010000002">
    <property type="protein sequence ID" value="MDR6238473.1"/>
    <property type="molecule type" value="Genomic_DNA"/>
</dbReference>
<name>A0AAE3XKV5_9BACT</name>